<proteinExistence type="predicted"/>
<gene>
    <name evidence="1" type="ORF">FHX34_104729</name>
</gene>
<dbReference type="EMBL" id="VIWY01000004">
    <property type="protein sequence ID" value="TWG14429.1"/>
    <property type="molecule type" value="Genomic_DNA"/>
</dbReference>
<evidence type="ECO:0000313" key="1">
    <source>
        <dbReference type="EMBL" id="TWG14429.1"/>
    </source>
</evidence>
<reference evidence="1 2" key="1">
    <citation type="submission" date="2019-06" db="EMBL/GenBank/DDBJ databases">
        <title>Sequencing the genomes of 1000 actinobacteria strains.</title>
        <authorList>
            <person name="Klenk H.-P."/>
        </authorList>
    </citation>
    <scope>NUCLEOTIDE SEQUENCE [LARGE SCALE GENOMIC DNA]</scope>
    <source>
        <strain evidence="1 2">DSM 43866</strain>
    </source>
</reference>
<keyword evidence="2" id="KW-1185">Reference proteome</keyword>
<sequence length="220" mass="24236">MSFDLHVWHEPEPITPAIAETKLRRWHEGDAEVFRPHPAVPEMFAALVERFPPSSDVWSVVPTPSDAVLSLTVAWPRAGEVGAAVVALAREYGLVCYEPQSHLLNPNAAGHAPGFVLTSAVGPDIADPTPDRIERMVSRIGPDNYFLILERADGWFVQVGYGPAAGAEPGRYALEYREGGPERHFRTETADRAEAVRLLTEFLAGAQSWKLRHAWRPLAG</sequence>
<organism evidence="1 2">
    <name type="scientific">Actinoplanes teichomyceticus</name>
    <dbReference type="NCBI Taxonomy" id="1867"/>
    <lineage>
        <taxon>Bacteria</taxon>
        <taxon>Bacillati</taxon>
        <taxon>Actinomycetota</taxon>
        <taxon>Actinomycetes</taxon>
        <taxon>Micromonosporales</taxon>
        <taxon>Micromonosporaceae</taxon>
        <taxon>Actinoplanes</taxon>
    </lineage>
</organism>
<accession>A0A561VS27</accession>
<name>A0A561VS27_ACTTI</name>
<evidence type="ECO:0000313" key="2">
    <source>
        <dbReference type="Proteomes" id="UP000320239"/>
    </source>
</evidence>
<dbReference type="OrthoDB" id="3390084at2"/>
<protein>
    <submittedName>
        <fullName evidence="1">Uncharacterized protein</fullName>
    </submittedName>
</protein>
<dbReference type="Proteomes" id="UP000320239">
    <property type="component" value="Unassembled WGS sequence"/>
</dbReference>
<dbReference type="AlphaFoldDB" id="A0A561VS27"/>
<dbReference type="RefSeq" id="WP_122980401.1">
    <property type="nucleotide sequence ID" value="NZ_BOMX01000147.1"/>
</dbReference>
<comment type="caution">
    <text evidence="1">The sequence shown here is derived from an EMBL/GenBank/DDBJ whole genome shotgun (WGS) entry which is preliminary data.</text>
</comment>